<evidence type="ECO:0000313" key="3">
    <source>
        <dbReference type="Proteomes" id="UP000233556"/>
    </source>
</evidence>
<reference evidence="3" key="1">
    <citation type="submission" date="2017-11" db="EMBL/GenBank/DDBJ databases">
        <authorList>
            <person name="Lima N.C."/>
            <person name="Parody-Merino A.M."/>
            <person name="Battley P.F."/>
            <person name="Fidler A.E."/>
            <person name="Prosdocimi F."/>
        </authorList>
    </citation>
    <scope>NUCLEOTIDE SEQUENCE [LARGE SCALE GENOMIC DNA]</scope>
</reference>
<evidence type="ECO:0000256" key="1">
    <source>
        <dbReference type="SAM" id="MobiDB-lite"/>
    </source>
</evidence>
<accession>A0A2I0T7A0</accession>
<evidence type="ECO:0000313" key="2">
    <source>
        <dbReference type="EMBL" id="PKU29676.1"/>
    </source>
</evidence>
<organism evidence="2 3">
    <name type="scientific">Limosa lapponica baueri</name>
    <dbReference type="NCBI Taxonomy" id="1758121"/>
    <lineage>
        <taxon>Eukaryota</taxon>
        <taxon>Metazoa</taxon>
        <taxon>Chordata</taxon>
        <taxon>Craniata</taxon>
        <taxon>Vertebrata</taxon>
        <taxon>Euteleostomi</taxon>
        <taxon>Archelosauria</taxon>
        <taxon>Archosauria</taxon>
        <taxon>Dinosauria</taxon>
        <taxon>Saurischia</taxon>
        <taxon>Theropoda</taxon>
        <taxon>Coelurosauria</taxon>
        <taxon>Aves</taxon>
        <taxon>Neognathae</taxon>
        <taxon>Neoaves</taxon>
        <taxon>Charadriiformes</taxon>
        <taxon>Scolopacidae</taxon>
        <taxon>Limosa</taxon>
    </lineage>
</organism>
<proteinExistence type="predicted"/>
<name>A0A2I0T7A0_LIMLA</name>
<dbReference type="AlphaFoldDB" id="A0A2I0T7A0"/>
<dbReference type="Proteomes" id="UP000233556">
    <property type="component" value="Unassembled WGS sequence"/>
</dbReference>
<gene>
    <name evidence="2" type="ORF">llap_20019</name>
</gene>
<reference evidence="3" key="2">
    <citation type="submission" date="2017-12" db="EMBL/GenBank/DDBJ databases">
        <title>Genome sequence of the Bar-tailed Godwit (Limosa lapponica baueri).</title>
        <authorList>
            <person name="Lima N.C.B."/>
            <person name="Parody-Merino A.M."/>
            <person name="Battley P.F."/>
            <person name="Fidler A.E."/>
            <person name="Prosdocimi F."/>
        </authorList>
    </citation>
    <scope>NUCLEOTIDE SEQUENCE [LARGE SCALE GENOMIC DNA]</scope>
</reference>
<feature type="compositionally biased region" description="Basic and acidic residues" evidence="1">
    <location>
        <begin position="116"/>
        <end position="126"/>
    </location>
</feature>
<dbReference type="EMBL" id="KZ516494">
    <property type="protein sequence ID" value="PKU29676.1"/>
    <property type="molecule type" value="Genomic_DNA"/>
</dbReference>
<sequence length="168" mass="18688">MDDGTKRPLRTFANDTKLCGNVDTWEGRNTLQEGLDGLEEWAIKNLMEFNMDKMDNKLKRSEQCVAVAKKAKGMLDCIKGITAEIKKSFSHTPGIPCSVLVPTTQKSCGQAGEGPGKGHQDDRRTGKAERLRELGLFSLEKRGLRGDLTTTFLYFKGGYKEDGDSYFT</sequence>
<feature type="region of interest" description="Disordered" evidence="1">
    <location>
        <begin position="106"/>
        <end position="126"/>
    </location>
</feature>
<evidence type="ECO:0008006" key="4">
    <source>
        <dbReference type="Google" id="ProtNLM"/>
    </source>
</evidence>
<keyword evidence="3" id="KW-1185">Reference proteome</keyword>
<protein>
    <recommendedName>
        <fullName evidence="4">Rna-directed dna polymerase from mobile element jockey-like</fullName>
    </recommendedName>
</protein>